<evidence type="ECO:0000256" key="1">
    <source>
        <dbReference type="ARBA" id="ARBA00004123"/>
    </source>
</evidence>
<dbReference type="PROSITE" id="PS51754">
    <property type="entry name" value="OVATE"/>
    <property type="match status" value="1"/>
</dbReference>
<dbReference type="GO" id="GO:0005634">
    <property type="term" value="C:nucleus"/>
    <property type="evidence" value="ECO:0007669"/>
    <property type="project" value="UniProtKB-SubCell"/>
</dbReference>
<feature type="compositionally biased region" description="Polar residues" evidence="7">
    <location>
        <begin position="142"/>
        <end position="161"/>
    </location>
</feature>
<evidence type="ECO:0000256" key="2">
    <source>
        <dbReference type="ARBA" id="ARBA00022491"/>
    </source>
</evidence>
<feature type="region of interest" description="Disordered" evidence="7">
    <location>
        <begin position="257"/>
        <end position="276"/>
    </location>
</feature>
<dbReference type="PANTHER" id="PTHR33057">
    <property type="entry name" value="TRANSCRIPTION REPRESSOR OFP7-RELATED"/>
    <property type="match status" value="1"/>
</dbReference>
<keyword evidence="10" id="KW-1185">Reference proteome</keyword>
<evidence type="ECO:0000256" key="3">
    <source>
        <dbReference type="ARBA" id="ARBA00023015"/>
    </source>
</evidence>
<dbReference type="EMBL" id="JACGCM010000376">
    <property type="protein sequence ID" value="KAF6172855.1"/>
    <property type="molecule type" value="Genomic_DNA"/>
</dbReference>
<feature type="region of interest" description="Disordered" evidence="7">
    <location>
        <begin position="142"/>
        <end position="168"/>
    </location>
</feature>
<dbReference type="PANTHER" id="PTHR33057:SF117">
    <property type="entry name" value="TRANSCRIPTION REPRESSOR OFP14"/>
    <property type="match status" value="1"/>
</dbReference>
<keyword evidence="3 6" id="KW-0805">Transcription regulation</keyword>
<gene>
    <name evidence="9" type="ORF">GIB67_035409</name>
</gene>
<evidence type="ECO:0000256" key="4">
    <source>
        <dbReference type="ARBA" id="ARBA00023163"/>
    </source>
</evidence>
<keyword evidence="4 6" id="KW-0804">Transcription</keyword>
<dbReference type="AlphaFoldDB" id="A0A7J7P092"/>
<proteinExistence type="predicted"/>
<evidence type="ECO:0000256" key="5">
    <source>
        <dbReference type="ARBA" id="ARBA00023242"/>
    </source>
</evidence>
<sequence length="276" mass="31685">MTKNLQETLHKQLSKLKISTPSLRIPSKSFSNSKSWILSGCRHPKTPSFAIVDDKQARTQKDEAAATLSDVDKFLFENFSSLFREEKNKKKEEHDANPNNNGFLFESPKFNIELPPDLRGTHRFFTSPGTSSSLIEEARSSVASNRMSTSDEAGSSYTISKESPPRESIEVKGVNLPDESIALLTYSPAPYDDFRQSMLEMIEARLRDDKHNRAVDWDFMEELLFCYLRLNEKKAYKYILSAFTDVVVKMREYSERAPTHRIPTTKEKRRRNGDVT</sequence>
<comment type="function">
    <text evidence="6">Transcriptional repressor that regulates multiple aspects of plant growth and development.</text>
</comment>
<protein>
    <recommendedName>
        <fullName evidence="6">Transcription repressor</fullName>
    </recommendedName>
    <alternativeName>
        <fullName evidence="6">Ovate family protein</fullName>
    </alternativeName>
</protein>
<dbReference type="GO" id="GO:0045892">
    <property type="term" value="P:negative regulation of DNA-templated transcription"/>
    <property type="evidence" value="ECO:0007669"/>
    <property type="project" value="UniProtKB-UniRule"/>
</dbReference>
<keyword evidence="2 6" id="KW-0678">Repressor</keyword>
<comment type="caution">
    <text evidence="9">The sequence shown here is derived from an EMBL/GenBank/DDBJ whole genome shotgun (WGS) entry which is preliminary data.</text>
</comment>
<feature type="domain" description="OVATE" evidence="8">
    <location>
        <begin position="183"/>
        <end position="249"/>
    </location>
</feature>
<keyword evidence="5 6" id="KW-0539">Nucleus</keyword>
<organism evidence="9 10">
    <name type="scientific">Kingdonia uniflora</name>
    <dbReference type="NCBI Taxonomy" id="39325"/>
    <lineage>
        <taxon>Eukaryota</taxon>
        <taxon>Viridiplantae</taxon>
        <taxon>Streptophyta</taxon>
        <taxon>Embryophyta</taxon>
        <taxon>Tracheophyta</taxon>
        <taxon>Spermatophyta</taxon>
        <taxon>Magnoliopsida</taxon>
        <taxon>Ranunculales</taxon>
        <taxon>Circaeasteraceae</taxon>
        <taxon>Kingdonia</taxon>
    </lineage>
</organism>
<evidence type="ECO:0000313" key="10">
    <source>
        <dbReference type="Proteomes" id="UP000541444"/>
    </source>
</evidence>
<dbReference type="NCBIfam" id="TIGR01568">
    <property type="entry name" value="A_thal_3678"/>
    <property type="match status" value="1"/>
</dbReference>
<comment type="subcellular location">
    <subcellularLocation>
        <location evidence="1 6">Nucleus</location>
    </subcellularLocation>
</comment>
<evidence type="ECO:0000256" key="7">
    <source>
        <dbReference type="SAM" id="MobiDB-lite"/>
    </source>
</evidence>
<feature type="compositionally biased region" description="Basic residues" evidence="7">
    <location>
        <begin position="267"/>
        <end position="276"/>
    </location>
</feature>
<name>A0A7J7P092_9MAGN</name>
<evidence type="ECO:0000313" key="9">
    <source>
        <dbReference type="EMBL" id="KAF6172855.1"/>
    </source>
</evidence>
<dbReference type="OrthoDB" id="689980at2759"/>
<reference evidence="9 10" key="1">
    <citation type="journal article" date="2020" name="IScience">
        <title>Genome Sequencing of the Endangered Kingdonia uniflora (Circaeasteraceae, Ranunculales) Reveals Potential Mechanisms of Evolutionary Specialization.</title>
        <authorList>
            <person name="Sun Y."/>
            <person name="Deng T."/>
            <person name="Zhang A."/>
            <person name="Moore M.J."/>
            <person name="Landis J.B."/>
            <person name="Lin N."/>
            <person name="Zhang H."/>
            <person name="Zhang X."/>
            <person name="Huang J."/>
            <person name="Zhang X."/>
            <person name="Sun H."/>
            <person name="Wang H."/>
        </authorList>
    </citation>
    <scope>NUCLEOTIDE SEQUENCE [LARGE SCALE GENOMIC DNA]</scope>
    <source>
        <strain evidence="9">TB1705</strain>
        <tissue evidence="9">Leaf</tissue>
    </source>
</reference>
<dbReference type="Pfam" id="PF04844">
    <property type="entry name" value="Ovate"/>
    <property type="match status" value="1"/>
</dbReference>
<dbReference type="InterPro" id="IPR038933">
    <property type="entry name" value="Ovate"/>
</dbReference>
<evidence type="ECO:0000256" key="6">
    <source>
        <dbReference type="RuleBase" id="RU367028"/>
    </source>
</evidence>
<accession>A0A7J7P092</accession>
<evidence type="ECO:0000259" key="8">
    <source>
        <dbReference type="PROSITE" id="PS51754"/>
    </source>
</evidence>
<dbReference type="Proteomes" id="UP000541444">
    <property type="component" value="Unassembled WGS sequence"/>
</dbReference>
<dbReference type="InterPro" id="IPR006458">
    <property type="entry name" value="Ovate_C"/>
</dbReference>